<sequence>MQPVAFLTQHGKVPLLVDALAPLGWQVFGVTGFDTDLLGSFAGEQPRFMTAAECALRKAAIAAELAGTAIGIGSEGSFTAGPYGLGTLNQELLCCVHLDEGWAVTARAQQLCTARSWQVTAATELETILPTLPNQQLLLVKQGPRLAKALSVAQARRHCVDWLDAGPVQLEYDLRAHCSPERQQVIRLAAENLYQRLQRRCPHCQTPGFWPEQALSGLPCADCGQPTQQARGHRASCQRCDYQQDQLHSGGYADPAYCQYCNP</sequence>
<dbReference type="PATRIC" id="fig|1195246.3.peg.2830"/>
<dbReference type="STRING" id="1195246.AGRI_14260"/>
<comment type="caution">
    <text evidence="2">The sequence shown here is derived from an EMBL/GenBank/DDBJ whole genome shotgun (WGS) entry which is preliminary data.</text>
</comment>
<protein>
    <recommendedName>
        <fullName evidence="1">DUF6671 domain-containing protein</fullName>
    </recommendedName>
</protein>
<evidence type="ECO:0000259" key="1">
    <source>
        <dbReference type="Pfam" id="PF20376"/>
    </source>
</evidence>
<dbReference type="Proteomes" id="UP000035062">
    <property type="component" value="Unassembled WGS sequence"/>
</dbReference>
<feature type="domain" description="DUF6671" evidence="1">
    <location>
        <begin position="60"/>
        <end position="263"/>
    </location>
</feature>
<evidence type="ECO:0000313" key="2">
    <source>
        <dbReference type="EMBL" id="EIW87691.1"/>
    </source>
</evidence>
<name>I8U317_9ALTE</name>
<dbReference type="Pfam" id="PF20376">
    <property type="entry name" value="DUF6671"/>
    <property type="match status" value="1"/>
</dbReference>
<dbReference type="RefSeq" id="WP_008985612.1">
    <property type="nucleotide sequence ID" value="NZ_AKKU01000026.1"/>
</dbReference>
<dbReference type="EMBL" id="AKKU01000026">
    <property type="protein sequence ID" value="EIW87691.1"/>
    <property type="molecule type" value="Genomic_DNA"/>
</dbReference>
<keyword evidence="3" id="KW-1185">Reference proteome</keyword>
<dbReference type="InterPro" id="IPR046612">
    <property type="entry name" value="DUF6671"/>
</dbReference>
<evidence type="ECO:0000313" key="3">
    <source>
        <dbReference type="Proteomes" id="UP000035062"/>
    </source>
</evidence>
<organism evidence="2 3">
    <name type="scientific">Alishewanella agri BL06</name>
    <dbReference type="NCBI Taxonomy" id="1195246"/>
    <lineage>
        <taxon>Bacteria</taxon>
        <taxon>Pseudomonadati</taxon>
        <taxon>Pseudomonadota</taxon>
        <taxon>Gammaproteobacteria</taxon>
        <taxon>Alteromonadales</taxon>
        <taxon>Alteromonadaceae</taxon>
        <taxon>Alishewanella</taxon>
    </lineage>
</organism>
<proteinExistence type="predicted"/>
<gene>
    <name evidence="2" type="ORF">AGRI_14260</name>
</gene>
<accession>I8U317</accession>
<dbReference type="eggNOG" id="ENOG502Z86U">
    <property type="taxonomic scope" value="Bacteria"/>
</dbReference>
<reference evidence="2 3" key="1">
    <citation type="journal article" date="2012" name="J. Bacteriol.">
        <title>Genome Sequence of Pectin-Degrading Alishewanella agri, Isolated from Landfill Soil.</title>
        <authorList>
            <person name="Kim J."/>
            <person name="Jung J."/>
            <person name="Sung J.S."/>
            <person name="Chun J."/>
            <person name="Park W."/>
        </authorList>
    </citation>
    <scope>NUCLEOTIDE SEQUENCE [LARGE SCALE GENOMIC DNA]</scope>
    <source>
        <strain evidence="2 3">BL06</strain>
    </source>
</reference>
<dbReference type="AlphaFoldDB" id="I8U317"/>